<protein>
    <recommendedName>
        <fullName evidence="6">Outer membrane protein assembly factor BamA</fullName>
    </recommendedName>
</protein>
<dbReference type="InterPro" id="IPR023707">
    <property type="entry name" value="OM_assembly_BamA"/>
</dbReference>
<keyword evidence="4" id="KW-0472">Membrane</keyword>
<feature type="domain" description="POTRA" evidence="9">
    <location>
        <begin position="92"/>
        <end position="171"/>
    </location>
</feature>
<dbReference type="GO" id="GO:0009279">
    <property type="term" value="C:cell outer membrane"/>
    <property type="evidence" value="ECO:0007669"/>
    <property type="project" value="UniProtKB-UniRule"/>
</dbReference>
<dbReference type="NCBIfam" id="TIGR03303">
    <property type="entry name" value="OM_YaeT"/>
    <property type="match status" value="1"/>
</dbReference>
<feature type="chain" id="PRO_5019210800" description="Outer membrane protein assembly factor BamA" evidence="7">
    <location>
        <begin position="21"/>
        <end position="809"/>
    </location>
</feature>
<dbReference type="OrthoDB" id="9803054at2"/>
<dbReference type="RefSeq" id="WP_154028479.1">
    <property type="nucleotide sequence ID" value="NZ_LR217707.1"/>
</dbReference>
<dbReference type="Pfam" id="PF07244">
    <property type="entry name" value="POTRA"/>
    <property type="match status" value="2"/>
</dbReference>
<comment type="subcellular location">
    <subcellularLocation>
        <location evidence="1">Membrane</location>
    </subcellularLocation>
</comment>
<gene>
    <name evidence="10" type="primary">bamA</name>
    <name evidence="10" type="ORF">BUCIKOCA2762_153</name>
</gene>
<keyword evidence="2" id="KW-0812">Transmembrane</keyword>
<organism evidence="10 11">
    <name type="scientific">Buchnera aphidicola</name>
    <name type="common">Cinara kochiana kochiana</name>
    <dbReference type="NCBI Taxonomy" id="2518976"/>
    <lineage>
        <taxon>Bacteria</taxon>
        <taxon>Pseudomonadati</taxon>
        <taxon>Pseudomonadota</taxon>
        <taxon>Gammaproteobacteria</taxon>
        <taxon>Enterobacterales</taxon>
        <taxon>Erwiniaceae</taxon>
        <taxon>Buchnera</taxon>
    </lineage>
</organism>
<keyword evidence="7" id="KW-0732">Signal</keyword>
<dbReference type="Gene3D" id="3.10.20.310">
    <property type="entry name" value="membrane protein fhac"/>
    <property type="match status" value="2"/>
</dbReference>
<dbReference type="EMBL" id="LR217707">
    <property type="protein sequence ID" value="VFP81071.1"/>
    <property type="molecule type" value="Genomic_DNA"/>
</dbReference>
<dbReference type="AlphaFoldDB" id="A0A451D5E9"/>
<evidence type="ECO:0000256" key="6">
    <source>
        <dbReference type="NCBIfam" id="TIGR03303"/>
    </source>
</evidence>
<keyword evidence="3" id="KW-0677">Repeat</keyword>
<evidence type="ECO:0000256" key="7">
    <source>
        <dbReference type="SAM" id="SignalP"/>
    </source>
</evidence>
<dbReference type="Pfam" id="PF01103">
    <property type="entry name" value="Omp85"/>
    <property type="match status" value="1"/>
</dbReference>
<dbReference type="InterPro" id="IPR000184">
    <property type="entry name" value="Bac_surfAg_D15"/>
</dbReference>
<dbReference type="Proteomes" id="UP000294380">
    <property type="component" value="Chromosome"/>
</dbReference>
<proteinExistence type="predicted"/>
<evidence type="ECO:0000259" key="9">
    <source>
        <dbReference type="Pfam" id="PF07244"/>
    </source>
</evidence>
<feature type="domain" description="POTRA" evidence="9">
    <location>
        <begin position="177"/>
        <end position="263"/>
    </location>
</feature>
<evidence type="ECO:0000256" key="2">
    <source>
        <dbReference type="ARBA" id="ARBA00022692"/>
    </source>
</evidence>
<evidence type="ECO:0000256" key="3">
    <source>
        <dbReference type="ARBA" id="ARBA00022737"/>
    </source>
</evidence>
<accession>A0A451D5E9</accession>
<keyword evidence="5" id="KW-0998">Cell outer membrane</keyword>
<evidence type="ECO:0000256" key="1">
    <source>
        <dbReference type="ARBA" id="ARBA00004370"/>
    </source>
</evidence>
<dbReference type="Gene3D" id="2.40.160.50">
    <property type="entry name" value="membrane protein fhac: a member of the omp85/tpsb transporter family"/>
    <property type="match status" value="1"/>
</dbReference>
<evidence type="ECO:0000313" key="11">
    <source>
        <dbReference type="Proteomes" id="UP000294380"/>
    </source>
</evidence>
<name>A0A451D5E9_9GAMM</name>
<reference evidence="10 11" key="1">
    <citation type="submission" date="2019-02" db="EMBL/GenBank/DDBJ databases">
        <authorList>
            <person name="Manzano-Marin A."/>
            <person name="Manzano-Marin A."/>
        </authorList>
    </citation>
    <scope>NUCLEOTIDE SEQUENCE [LARGE SCALE GENOMIC DNA]</scope>
    <source>
        <strain evidence="10 11">BuCikochiana</strain>
    </source>
</reference>
<dbReference type="GO" id="GO:0071709">
    <property type="term" value="P:membrane assembly"/>
    <property type="evidence" value="ECO:0007669"/>
    <property type="project" value="InterPro"/>
</dbReference>
<dbReference type="InterPro" id="IPR010827">
    <property type="entry name" value="BamA/TamA_POTRA"/>
</dbReference>
<feature type="signal peptide" evidence="7">
    <location>
        <begin position="1"/>
        <end position="20"/>
    </location>
</feature>
<evidence type="ECO:0000256" key="5">
    <source>
        <dbReference type="ARBA" id="ARBA00023237"/>
    </source>
</evidence>
<evidence type="ECO:0000313" key="10">
    <source>
        <dbReference type="EMBL" id="VFP81071.1"/>
    </source>
</evidence>
<feature type="domain" description="Bacterial surface antigen (D15)" evidence="8">
    <location>
        <begin position="450"/>
        <end position="794"/>
    </location>
</feature>
<evidence type="ECO:0000259" key="8">
    <source>
        <dbReference type="Pfam" id="PF01103"/>
    </source>
</evidence>
<sequence length="809" mass="95374" precursor="true">MLLKKIFFICCLFFSVSVSAVNMKHIKRISVCGVKHVSRDNILKTLQLNSFNDNTCINVSKIIALLLRTNYFMKIHTSRLNDTLILSVQEFPIITDISILGVNNKKLKYFNKLLNRFKVKKNKSFNIFNFNNFFLYLKKAYQLQGYFSIHCALKIVRYPDNTVQLKIIFKEEPISLISKIFIYGNKNFYKKKVLQDLNQHDNNLLWNFFDFNRCDYTTFKKSLRALYNFYIRHGYLDIKINIAKQHYSRDDKCIDLKININEGSRYYIKKIFIDEHKGLCSNKFVHDIQKYVLNAPYCESTISQLKKDFKNIFLKMGLLNTRILLHSELNKKNHTICLYILLDLKKQYFVNKINFSGNSFIDQKFLNIFIYNHKNDLFNINLIKKSCHDLFKTSLFNNIKVCVKKHLYSNDKVDIYYYFKKCDNTRNVSVSTSYENGRGVLLKFLLLEKNFLNAGNELCITVLKNIYDTNLKIHLLKPLRLLKNFFLKSNAFVNVMKERYIFPNTSTNKLFGFDTSCYTPKIKNKKFSVTCGYEKTKILLTSPHIVLLKYLSSFSKKFFLNSKIDNLIVNDFFVKYMFDFNNIKEKNFFKMGTHIKFLGKLTLPFSDNFYHKIFFSINQYVPLEKIYDITIHNFLEFGSGLTLGHHIFPFYENYKFYHKNTKSGFKDNSVGPIAIYYKNSNDHSANSKQNIVSHFYPSTDFIGGNMMVHANVELSSPKITILKKIFQIFQAGVFLDAINIWDTNWKNTISLYSIKESLTIGQPNYTYLSAGTFIRWYSIFGPITFTFAFPLHPHNISNYFLNRFSVNFL</sequence>
<evidence type="ECO:0000256" key="4">
    <source>
        <dbReference type="ARBA" id="ARBA00023136"/>
    </source>
</evidence>